<reference evidence="1 2" key="1">
    <citation type="submission" date="2017-02" db="EMBL/GenBank/DDBJ databases">
        <title>Comeplete genome sequence of Bacteriophage pVco-5, that infects Vibrio corallilyticus.</title>
        <authorList>
            <person name="Kim H.J."/>
            <person name="Park S.C."/>
        </authorList>
    </citation>
    <scope>NUCLEOTIDE SEQUENCE [LARGE SCALE GENOMIC DNA]</scope>
</reference>
<organism evidence="1 2">
    <name type="scientific">Vibrio phage pVco-5</name>
    <dbReference type="NCBI Taxonomy" id="1965485"/>
    <lineage>
        <taxon>Viruses</taxon>
        <taxon>Duplodnaviria</taxon>
        <taxon>Heunggongvirae</taxon>
        <taxon>Uroviricota</taxon>
        <taxon>Caudoviricetes</taxon>
        <taxon>Schitoviridae</taxon>
        <taxon>Vicoquintavirus</taxon>
        <taxon>Vicoquintavirus Pvco5</taxon>
    </lineage>
</organism>
<evidence type="ECO:0000313" key="1">
    <source>
        <dbReference type="EMBL" id="ARM71072.1"/>
    </source>
</evidence>
<protein>
    <submittedName>
        <fullName evidence="1">Uncharacterized protein</fullName>
    </submittedName>
</protein>
<keyword evidence="2" id="KW-1185">Reference proteome</keyword>
<evidence type="ECO:0000313" key="2">
    <source>
        <dbReference type="Proteomes" id="UP000225564"/>
    </source>
</evidence>
<sequence length="45" mass="5012">MGDNIRILDNDGIDMTHGVIQQYDKMEGTVTIISDIPLNGFAIIY</sequence>
<dbReference type="EMBL" id="KY612839">
    <property type="protein sequence ID" value="ARM71072.1"/>
    <property type="molecule type" value="Genomic_DNA"/>
</dbReference>
<gene>
    <name evidence="1" type="ORF">pVco5_084</name>
</gene>
<accession>A0A1W6JUY9</accession>
<proteinExistence type="predicted"/>
<name>A0A1W6JUY9_9CAUD</name>
<dbReference type="Proteomes" id="UP000225564">
    <property type="component" value="Segment"/>
</dbReference>